<name>A0A7X1E4F5_9BACT</name>
<comment type="caution">
    <text evidence="2">The sequence shown here is derived from an EMBL/GenBank/DDBJ whole genome shotgun (WGS) entry which is preliminary data.</text>
</comment>
<dbReference type="EMBL" id="JACHVA010000082">
    <property type="protein sequence ID" value="MBC2602091.1"/>
    <property type="molecule type" value="Genomic_DNA"/>
</dbReference>
<protein>
    <submittedName>
        <fullName evidence="2">Uncharacterized protein</fullName>
    </submittedName>
</protein>
<evidence type="ECO:0000256" key="1">
    <source>
        <dbReference type="SAM" id="Phobius"/>
    </source>
</evidence>
<dbReference type="Proteomes" id="UP000525652">
    <property type="component" value="Unassembled WGS sequence"/>
</dbReference>
<reference evidence="2 3" key="1">
    <citation type="submission" date="2020-07" db="EMBL/GenBank/DDBJ databases">
        <authorList>
            <person name="Feng X."/>
        </authorList>
    </citation>
    <scope>NUCLEOTIDE SEQUENCE [LARGE SCALE GENOMIC DNA]</scope>
    <source>
        <strain evidence="2 3">JCM14086</strain>
    </source>
</reference>
<evidence type="ECO:0000313" key="3">
    <source>
        <dbReference type="Proteomes" id="UP000525652"/>
    </source>
</evidence>
<dbReference type="RefSeq" id="WP_185692791.1">
    <property type="nucleotide sequence ID" value="NZ_JACHVA010000082.1"/>
</dbReference>
<gene>
    <name evidence="2" type="ORF">H5P30_09915</name>
</gene>
<organism evidence="2 3">
    <name type="scientific">Puniceicoccus vermicola</name>
    <dbReference type="NCBI Taxonomy" id="388746"/>
    <lineage>
        <taxon>Bacteria</taxon>
        <taxon>Pseudomonadati</taxon>
        <taxon>Verrucomicrobiota</taxon>
        <taxon>Opitutia</taxon>
        <taxon>Puniceicoccales</taxon>
        <taxon>Puniceicoccaceae</taxon>
        <taxon>Puniceicoccus</taxon>
    </lineage>
</organism>
<feature type="transmembrane region" description="Helical" evidence="1">
    <location>
        <begin position="7"/>
        <end position="31"/>
    </location>
</feature>
<keyword evidence="3" id="KW-1185">Reference proteome</keyword>
<accession>A0A7X1E4F5</accession>
<proteinExistence type="predicted"/>
<keyword evidence="1" id="KW-0472">Membrane</keyword>
<keyword evidence="1" id="KW-1133">Transmembrane helix</keyword>
<evidence type="ECO:0000313" key="2">
    <source>
        <dbReference type="EMBL" id="MBC2602091.1"/>
    </source>
</evidence>
<keyword evidence="1" id="KW-0812">Transmembrane</keyword>
<sequence length="99" mass="11398">MTKFLKFIPILIYCLTLLVGAISYAFVYGAYTEGIDNEIAAHEKRLEKVEIFVVDARGELRSLDKSNAETAEKLNSIYQLMERQEKSLTRIEDLLLERP</sequence>
<dbReference type="AlphaFoldDB" id="A0A7X1E4F5"/>